<feature type="transmembrane region" description="Helical" evidence="1">
    <location>
        <begin position="56"/>
        <end position="77"/>
    </location>
</feature>
<organism evidence="2 3">
    <name type="scientific">Rhodococcoides yunnanense</name>
    <dbReference type="NCBI Taxonomy" id="278209"/>
    <lineage>
        <taxon>Bacteria</taxon>
        <taxon>Bacillati</taxon>
        <taxon>Actinomycetota</taxon>
        <taxon>Actinomycetes</taxon>
        <taxon>Mycobacteriales</taxon>
        <taxon>Nocardiaceae</taxon>
        <taxon>Rhodococcoides</taxon>
    </lineage>
</organism>
<keyword evidence="1" id="KW-1133">Transmembrane helix</keyword>
<dbReference type="Pfam" id="PF13630">
    <property type="entry name" value="SdpI"/>
    <property type="match status" value="1"/>
</dbReference>
<feature type="transmembrane region" description="Helical" evidence="1">
    <location>
        <begin position="84"/>
        <end position="105"/>
    </location>
</feature>
<dbReference type="RefSeq" id="WP_317564458.1">
    <property type="nucleotide sequence ID" value="NZ_JAWLJX010000003.1"/>
</dbReference>
<protein>
    <submittedName>
        <fullName evidence="2">SdpI family protein</fullName>
    </submittedName>
</protein>
<comment type="caution">
    <text evidence="2">The sequence shown here is derived from an EMBL/GenBank/DDBJ whole genome shotgun (WGS) entry which is preliminary data.</text>
</comment>
<keyword evidence="1" id="KW-0472">Membrane</keyword>
<proteinExistence type="predicted"/>
<evidence type="ECO:0000313" key="2">
    <source>
        <dbReference type="EMBL" id="MDV6261949.1"/>
    </source>
</evidence>
<accession>A0ABU4BCM8</accession>
<gene>
    <name evidence="2" type="ORF">R3P96_11395</name>
</gene>
<reference evidence="2 3" key="1">
    <citation type="submission" date="2023-10" db="EMBL/GenBank/DDBJ databases">
        <title>Development of a sustainable strategy for remediation of hydrocarbon-contaminated territories based on the waste exchange concept.</title>
        <authorList>
            <person name="Krivoruchko A."/>
        </authorList>
    </citation>
    <scope>NUCLEOTIDE SEQUENCE [LARGE SCALE GENOMIC DNA]</scope>
    <source>
        <strain evidence="2 3">IEGM 1323</strain>
    </source>
</reference>
<dbReference type="InterPro" id="IPR025962">
    <property type="entry name" value="SdpI/YhfL"/>
</dbReference>
<dbReference type="EMBL" id="JAWLJX010000003">
    <property type="protein sequence ID" value="MDV6261949.1"/>
    <property type="molecule type" value="Genomic_DNA"/>
</dbReference>
<dbReference type="Proteomes" id="UP001185755">
    <property type="component" value="Unassembled WGS sequence"/>
</dbReference>
<evidence type="ECO:0000256" key="1">
    <source>
        <dbReference type="SAM" id="Phobius"/>
    </source>
</evidence>
<keyword evidence="1" id="KW-0812">Transmembrane</keyword>
<name>A0ABU4BCM8_9NOCA</name>
<keyword evidence="3" id="KW-1185">Reference proteome</keyword>
<evidence type="ECO:0000313" key="3">
    <source>
        <dbReference type="Proteomes" id="UP001185755"/>
    </source>
</evidence>
<sequence length="118" mass="12375">MALAIILFVLSLTVYVTALATKGADQQPNSVIGIKTRATKSSREAWVAAHRVAYPYMMAGATHCLVSAVLITALLALDSMPDTAMSILSIALALGAGVILVTGGIKADREAKRHVHMT</sequence>